<dbReference type="Gene3D" id="3.40.50.150">
    <property type="entry name" value="Vaccinia Virus protein VP39"/>
    <property type="match status" value="1"/>
</dbReference>
<dbReference type="EMBL" id="CP036279">
    <property type="protein sequence ID" value="QDU64456.1"/>
    <property type="molecule type" value="Genomic_DNA"/>
</dbReference>
<evidence type="ECO:0000259" key="1">
    <source>
        <dbReference type="Pfam" id="PF08241"/>
    </source>
</evidence>
<sequence length="281" mass="31513">MERVVHPPISIVPTSLEQLTMMDADPAPAASFHLSGASDKRFRKGRQPPLAKGRNVWMDPVRAFDQLQADYWTTRTNLRSHDHPVVRSFANQRVEFIKGKFGDWRPSTALEVGCGDGFGMQHMNTLVDDIHGCDLSPAMLEANPAPADRLTLAEAYDLPFESDQFELVYCWELLHHVGDPSRAVSEMKRVGRRAVMLCEPNSLNVAMAAFGLLEPAERGLLRFTPGYTKRLLVEAGLSRVTVYSVACFTPNQTPPWLARVLSLLPYRWPYVGLYNIAIGYL</sequence>
<dbReference type="KEGG" id="knv:Pan216_53460"/>
<evidence type="ECO:0000313" key="2">
    <source>
        <dbReference type="EMBL" id="QDU64456.1"/>
    </source>
</evidence>
<dbReference type="GO" id="GO:0102082">
    <property type="term" value="F:demethylrebeccamycin--D-glucose O-methyltransferase activity"/>
    <property type="evidence" value="ECO:0007669"/>
    <property type="project" value="UniProtKB-EC"/>
</dbReference>
<dbReference type="CDD" id="cd02440">
    <property type="entry name" value="AdoMet_MTases"/>
    <property type="match status" value="1"/>
</dbReference>
<organism evidence="2 3">
    <name type="scientific">Kolteria novifilia</name>
    <dbReference type="NCBI Taxonomy" id="2527975"/>
    <lineage>
        <taxon>Bacteria</taxon>
        <taxon>Pseudomonadati</taxon>
        <taxon>Planctomycetota</taxon>
        <taxon>Planctomycetia</taxon>
        <taxon>Kolteriales</taxon>
        <taxon>Kolteriaceae</taxon>
        <taxon>Kolteria</taxon>
    </lineage>
</organism>
<dbReference type="GO" id="GO:0008757">
    <property type="term" value="F:S-adenosylmethionine-dependent methyltransferase activity"/>
    <property type="evidence" value="ECO:0007669"/>
    <property type="project" value="InterPro"/>
</dbReference>
<dbReference type="InterPro" id="IPR029063">
    <property type="entry name" value="SAM-dependent_MTases_sf"/>
</dbReference>
<protein>
    <submittedName>
        <fullName evidence="2">Demethylrebeccamycin-D-glucose O-methyltransferase</fullName>
        <ecNumber evidence="2">2.1.1.164</ecNumber>
    </submittedName>
</protein>
<keyword evidence="2" id="KW-0489">Methyltransferase</keyword>
<accession>A0A518BBT9</accession>
<keyword evidence="2" id="KW-0808">Transferase</keyword>
<evidence type="ECO:0000313" key="3">
    <source>
        <dbReference type="Proteomes" id="UP000317093"/>
    </source>
</evidence>
<dbReference type="InterPro" id="IPR013216">
    <property type="entry name" value="Methyltransf_11"/>
</dbReference>
<dbReference type="Pfam" id="PF08241">
    <property type="entry name" value="Methyltransf_11"/>
    <property type="match status" value="1"/>
</dbReference>
<feature type="domain" description="Methyltransferase type 11" evidence="1">
    <location>
        <begin position="110"/>
        <end position="192"/>
    </location>
</feature>
<dbReference type="GO" id="GO:0032259">
    <property type="term" value="P:methylation"/>
    <property type="evidence" value="ECO:0007669"/>
    <property type="project" value="UniProtKB-KW"/>
</dbReference>
<dbReference type="Proteomes" id="UP000317093">
    <property type="component" value="Chromosome"/>
</dbReference>
<proteinExistence type="predicted"/>
<gene>
    <name evidence="2" type="primary">rebM_3</name>
    <name evidence="2" type="ORF">Pan216_53460</name>
</gene>
<dbReference type="SUPFAM" id="SSF53335">
    <property type="entry name" value="S-adenosyl-L-methionine-dependent methyltransferases"/>
    <property type="match status" value="1"/>
</dbReference>
<dbReference type="PANTHER" id="PTHR43591">
    <property type="entry name" value="METHYLTRANSFERASE"/>
    <property type="match status" value="1"/>
</dbReference>
<dbReference type="EC" id="2.1.1.164" evidence="2"/>
<dbReference type="PANTHER" id="PTHR43591:SF110">
    <property type="entry name" value="RHODANESE DOMAIN-CONTAINING PROTEIN"/>
    <property type="match status" value="1"/>
</dbReference>
<reference evidence="2 3" key="1">
    <citation type="submission" date="2019-02" db="EMBL/GenBank/DDBJ databases">
        <title>Deep-cultivation of Planctomycetes and their phenomic and genomic characterization uncovers novel biology.</title>
        <authorList>
            <person name="Wiegand S."/>
            <person name="Jogler M."/>
            <person name="Boedeker C."/>
            <person name="Pinto D."/>
            <person name="Vollmers J."/>
            <person name="Rivas-Marin E."/>
            <person name="Kohn T."/>
            <person name="Peeters S.H."/>
            <person name="Heuer A."/>
            <person name="Rast P."/>
            <person name="Oberbeckmann S."/>
            <person name="Bunk B."/>
            <person name="Jeske O."/>
            <person name="Meyerdierks A."/>
            <person name="Storesund J.E."/>
            <person name="Kallscheuer N."/>
            <person name="Luecker S."/>
            <person name="Lage O.M."/>
            <person name="Pohl T."/>
            <person name="Merkel B.J."/>
            <person name="Hornburger P."/>
            <person name="Mueller R.-W."/>
            <person name="Bruemmer F."/>
            <person name="Labrenz M."/>
            <person name="Spormann A.M."/>
            <person name="Op den Camp H."/>
            <person name="Overmann J."/>
            <person name="Amann R."/>
            <person name="Jetten M.S.M."/>
            <person name="Mascher T."/>
            <person name="Medema M.H."/>
            <person name="Devos D.P."/>
            <person name="Kaster A.-K."/>
            <person name="Ovreas L."/>
            <person name="Rohde M."/>
            <person name="Galperin M.Y."/>
            <person name="Jogler C."/>
        </authorList>
    </citation>
    <scope>NUCLEOTIDE SEQUENCE [LARGE SCALE GENOMIC DNA]</scope>
    <source>
        <strain evidence="2 3">Pan216</strain>
    </source>
</reference>
<keyword evidence="3" id="KW-1185">Reference proteome</keyword>
<dbReference type="AlphaFoldDB" id="A0A518BBT9"/>
<name>A0A518BBT9_9BACT</name>